<evidence type="ECO:0000256" key="4">
    <source>
        <dbReference type="ARBA" id="ARBA00022989"/>
    </source>
</evidence>
<dbReference type="FunFam" id="3.40.190.10:FF:000078">
    <property type="entry name" value="glutamate receptor ionotropic, NMDA 3B"/>
    <property type="match status" value="1"/>
</dbReference>
<evidence type="ECO:0000256" key="7">
    <source>
        <dbReference type="ARBA" id="ARBA00023136"/>
    </source>
</evidence>
<accession>A0AAV4C7V2</accession>
<dbReference type="GO" id="GO:0043226">
    <property type="term" value="C:organelle"/>
    <property type="evidence" value="ECO:0007669"/>
    <property type="project" value="UniProtKB-ARBA"/>
</dbReference>
<dbReference type="EMBL" id="BLXT01006069">
    <property type="protein sequence ID" value="GFO28639.1"/>
    <property type="molecule type" value="Genomic_DNA"/>
</dbReference>
<comment type="caution">
    <text evidence="13">The sequence shown here is derived from an EMBL/GenBank/DDBJ whole genome shotgun (WGS) entry which is preliminary data.</text>
</comment>
<dbReference type="Gene3D" id="3.40.50.2300">
    <property type="match status" value="1"/>
</dbReference>
<protein>
    <submittedName>
        <fullName evidence="13">Ionotropic glutamate receptor nmda 2b</fullName>
    </submittedName>
</protein>
<dbReference type="Proteomes" id="UP000735302">
    <property type="component" value="Unassembled WGS sequence"/>
</dbReference>
<evidence type="ECO:0000259" key="12">
    <source>
        <dbReference type="SMART" id="SM00918"/>
    </source>
</evidence>
<keyword evidence="9" id="KW-0325">Glycoprotein</keyword>
<dbReference type="AlphaFoldDB" id="A0AAV4C7V2"/>
<keyword evidence="10" id="KW-1071">Ligand-gated ion channel</keyword>
<keyword evidence="3" id="KW-0812">Transmembrane</keyword>
<evidence type="ECO:0000256" key="3">
    <source>
        <dbReference type="ARBA" id="ARBA00022692"/>
    </source>
</evidence>
<keyword evidence="11" id="KW-0407">Ion channel</keyword>
<dbReference type="SMART" id="SM00918">
    <property type="entry name" value="Lig_chan-Glu_bd"/>
    <property type="match status" value="1"/>
</dbReference>
<reference evidence="13 14" key="1">
    <citation type="journal article" date="2021" name="Elife">
        <title>Chloroplast acquisition without the gene transfer in kleptoplastic sea slugs, Plakobranchus ocellatus.</title>
        <authorList>
            <person name="Maeda T."/>
            <person name="Takahashi S."/>
            <person name="Yoshida T."/>
            <person name="Shimamura S."/>
            <person name="Takaki Y."/>
            <person name="Nagai Y."/>
            <person name="Toyoda A."/>
            <person name="Suzuki Y."/>
            <person name="Arimoto A."/>
            <person name="Ishii H."/>
            <person name="Satoh N."/>
            <person name="Nishiyama T."/>
            <person name="Hasebe M."/>
            <person name="Maruyama T."/>
            <person name="Minagawa J."/>
            <person name="Obokata J."/>
            <person name="Shigenobu S."/>
        </authorList>
    </citation>
    <scope>NUCLEOTIDE SEQUENCE [LARGE SCALE GENOMIC DNA]</scope>
</reference>
<keyword evidence="8 13" id="KW-0675">Receptor</keyword>
<dbReference type="InterPro" id="IPR019594">
    <property type="entry name" value="Glu/Gly-bd"/>
</dbReference>
<evidence type="ECO:0000256" key="2">
    <source>
        <dbReference type="ARBA" id="ARBA00022448"/>
    </source>
</evidence>
<evidence type="ECO:0000256" key="1">
    <source>
        <dbReference type="ARBA" id="ARBA00004141"/>
    </source>
</evidence>
<feature type="non-terminal residue" evidence="13">
    <location>
        <position position="448"/>
    </location>
</feature>
<keyword evidence="5" id="KW-0175">Coiled coil</keyword>
<dbReference type="InterPro" id="IPR028082">
    <property type="entry name" value="Peripla_BP_I"/>
</dbReference>
<dbReference type="InterPro" id="IPR015683">
    <property type="entry name" value="Ionotropic_Glu_rcpt"/>
</dbReference>
<evidence type="ECO:0000256" key="6">
    <source>
        <dbReference type="ARBA" id="ARBA00023065"/>
    </source>
</evidence>
<dbReference type="Pfam" id="PF10613">
    <property type="entry name" value="Lig_chan-Glu_bd"/>
    <property type="match status" value="1"/>
</dbReference>
<evidence type="ECO:0000256" key="5">
    <source>
        <dbReference type="ARBA" id="ARBA00023054"/>
    </source>
</evidence>
<evidence type="ECO:0000256" key="10">
    <source>
        <dbReference type="ARBA" id="ARBA00023286"/>
    </source>
</evidence>
<proteinExistence type="predicted"/>
<dbReference type="InterPro" id="IPR001828">
    <property type="entry name" value="ANF_lig-bd_rcpt"/>
</dbReference>
<dbReference type="GO" id="GO:0015276">
    <property type="term" value="F:ligand-gated monoatomic ion channel activity"/>
    <property type="evidence" value="ECO:0007669"/>
    <property type="project" value="InterPro"/>
</dbReference>
<dbReference type="Pfam" id="PF01094">
    <property type="entry name" value="ANF_receptor"/>
    <property type="match status" value="1"/>
</dbReference>
<keyword evidence="4" id="KW-1133">Transmembrane helix</keyword>
<evidence type="ECO:0000256" key="11">
    <source>
        <dbReference type="ARBA" id="ARBA00023303"/>
    </source>
</evidence>
<evidence type="ECO:0000256" key="8">
    <source>
        <dbReference type="ARBA" id="ARBA00023170"/>
    </source>
</evidence>
<sequence length="448" mass="50716">MYNFGCLPLQLGQSGRSVQMAPTLDHQAHAMVSLLDRYNWTSFSIVTSQVTGASEFVASLEALEARSKDIKLNMEGQSRKKSLEILSVVHISDLNNVREDLEELRGTDTRIFLLHCSSKDAYNIMEVATEVGLTGKEYQWILTQSSIPMGKFARKSFPVGMLGINFDYGEETMKAFVRHGMTIWLSTLNDLAKQPKLFANKTIPPNFTCDSDQNHYWQDGEVIHKQMLDVVIPDEPGIRFNQNGTLQRTELNIINLQWNDEKKFRIRWREVGQWKLQGLTMQDITWPGGSSVPPIGRPKRGFLRVATLNELPYVIYRPLEADGTCGEKTLPCWIYPRHKDSKKPISNVTQPRCCVGLSMDLLKIFSEELNFDFHIKEVEDGKWGGKDGQRWNGLVQILLSGEADIVMTSFKINPERAGAIRFSVPYLETGIKIIVALRDGAISPTAFL</sequence>
<evidence type="ECO:0000313" key="14">
    <source>
        <dbReference type="Proteomes" id="UP000735302"/>
    </source>
</evidence>
<gene>
    <name evidence="13" type="ORF">PoB_005514400</name>
</gene>
<organism evidence="13 14">
    <name type="scientific">Plakobranchus ocellatus</name>
    <dbReference type="NCBI Taxonomy" id="259542"/>
    <lineage>
        <taxon>Eukaryota</taxon>
        <taxon>Metazoa</taxon>
        <taxon>Spiralia</taxon>
        <taxon>Lophotrochozoa</taxon>
        <taxon>Mollusca</taxon>
        <taxon>Gastropoda</taxon>
        <taxon>Heterobranchia</taxon>
        <taxon>Euthyneura</taxon>
        <taxon>Panpulmonata</taxon>
        <taxon>Sacoglossa</taxon>
        <taxon>Placobranchoidea</taxon>
        <taxon>Plakobranchidae</taxon>
        <taxon>Plakobranchus</taxon>
    </lineage>
</organism>
<dbReference type="SUPFAM" id="SSF53822">
    <property type="entry name" value="Periplasmic binding protein-like I"/>
    <property type="match status" value="1"/>
</dbReference>
<dbReference type="GO" id="GO:0005886">
    <property type="term" value="C:plasma membrane"/>
    <property type="evidence" value="ECO:0007669"/>
    <property type="project" value="UniProtKB-ARBA"/>
</dbReference>
<name>A0AAV4C7V2_9GAST</name>
<dbReference type="PANTHER" id="PTHR18966">
    <property type="entry name" value="IONOTROPIC GLUTAMATE RECEPTOR"/>
    <property type="match status" value="1"/>
</dbReference>
<evidence type="ECO:0000256" key="9">
    <source>
        <dbReference type="ARBA" id="ARBA00023180"/>
    </source>
</evidence>
<evidence type="ECO:0000313" key="13">
    <source>
        <dbReference type="EMBL" id="GFO28639.1"/>
    </source>
</evidence>
<dbReference type="SUPFAM" id="SSF53850">
    <property type="entry name" value="Periplasmic binding protein-like II"/>
    <property type="match status" value="1"/>
</dbReference>
<keyword evidence="14" id="KW-1185">Reference proteome</keyword>
<comment type="subcellular location">
    <subcellularLocation>
        <location evidence="1">Membrane</location>
        <topology evidence="1">Multi-pass membrane protein</topology>
    </subcellularLocation>
</comment>
<keyword evidence="2" id="KW-0813">Transport</keyword>
<keyword evidence="6" id="KW-0406">Ion transport</keyword>
<feature type="domain" description="Ionotropic glutamate receptor L-glutamate and glycine-binding" evidence="12">
    <location>
        <begin position="344"/>
        <end position="400"/>
    </location>
</feature>
<dbReference type="Gene3D" id="3.40.190.10">
    <property type="entry name" value="Periplasmic binding protein-like II"/>
    <property type="match status" value="1"/>
</dbReference>
<keyword evidence="7" id="KW-0472">Membrane</keyword>